<accession>I9UYE9</accession>
<comment type="caution">
    <text evidence="2">The sequence shown here is derived from an EMBL/GenBank/DDBJ whole genome shotgun (WGS) entry which is preliminary data.</text>
</comment>
<organism evidence="2 3">
    <name type="scientific">Bacteroides xylanisolvens CL03T12C04</name>
    <dbReference type="NCBI Taxonomy" id="997892"/>
    <lineage>
        <taxon>Bacteria</taxon>
        <taxon>Pseudomonadati</taxon>
        <taxon>Bacteroidota</taxon>
        <taxon>Bacteroidia</taxon>
        <taxon>Bacteroidales</taxon>
        <taxon>Bacteroidaceae</taxon>
        <taxon>Bacteroides</taxon>
    </lineage>
</organism>
<name>I9UYE9_9BACE</name>
<dbReference type="PANTHER" id="PTHR40446">
    <property type="entry name" value="N-ACETYLGLUCOSAMINE-1-PHOSPHODIESTER ALPHA-N-ACETYLGLUCOSAMINIDASE"/>
    <property type="match status" value="1"/>
</dbReference>
<evidence type="ECO:0000313" key="2">
    <source>
        <dbReference type="EMBL" id="EIY87886.1"/>
    </source>
</evidence>
<dbReference type="PANTHER" id="PTHR40446:SF2">
    <property type="entry name" value="N-ACETYLGLUCOSAMINE-1-PHOSPHODIESTER ALPHA-N-ACETYLGLUCOSAMINIDASE"/>
    <property type="match status" value="1"/>
</dbReference>
<gene>
    <name evidence="2" type="ORF">HMPREF1074_00862</name>
</gene>
<dbReference type="EMBL" id="AGXE01000005">
    <property type="protein sequence ID" value="EIY87886.1"/>
    <property type="molecule type" value="Genomic_DNA"/>
</dbReference>
<dbReference type="HOGENOM" id="CLU_073313_0_0_10"/>
<dbReference type="InterPro" id="IPR018711">
    <property type="entry name" value="NAGPA"/>
</dbReference>
<protein>
    <recommendedName>
        <fullName evidence="1">Phosphodiester glycosidase domain-containing protein</fullName>
    </recommendedName>
</protein>
<dbReference type="PROSITE" id="PS51257">
    <property type="entry name" value="PROKAR_LIPOPROTEIN"/>
    <property type="match status" value="1"/>
</dbReference>
<dbReference type="AlphaFoldDB" id="I9UYE9"/>
<dbReference type="PATRIC" id="fig|997892.3.peg.886"/>
<dbReference type="Proteomes" id="UP000003566">
    <property type="component" value="Unassembled WGS sequence"/>
</dbReference>
<evidence type="ECO:0000313" key="3">
    <source>
        <dbReference type="Proteomes" id="UP000003566"/>
    </source>
</evidence>
<dbReference type="RefSeq" id="WP_008021468.1">
    <property type="nucleotide sequence ID" value="NZ_JAGHEF010000002.1"/>
</dbReference>
<proteinExistence type="predicted"/>
<dbReference type="Pfam" id="PF09992">
    <property type="entry name" value="NAGPA"/>
    <property type="match status" value="1"/>
</dbReference>
<sequence length="304" mass="33506">MKSIFSMIKNIYISLLLIVTAIFIGCSDDDGEKIPYKGATTQLMQGIADNVSYIQQIQKEEIIKISDGVSVTDVSFVYCTKPTRMLIAEIDLNKNVTIVTSTPDNKDEVGKVTQTVRQQAMKAEESGKDVLLAINGHSAGICYKDGKELKGTFGRDSEQVFYMLDDGSLHITTVPEFNLVKESVVNAVSGNYPLIIDGEVCQFTVNANTMGFRPRTFVGVSKDHKKAYFFVVDGEQEKYSNGMRLEDIMLVCQGAGCYQAINLEGDASSTMVRKVGENDFQLMNQPSEGKEKDVANGLQVIVKQ</sequence>
<reference evidence="2 3" key="1">
    <citation type="submission" date="2012-02" db="EMBL/GenBank/DDBJ databases">
        <title>The Genome Sequence of Bacteroides xylanisolvens CL03T12C04.</title>
        <authorList>
            <consortium name="The Broad Institute Genome Sequencing Platform"/>
            <person name="Earl A."/>
            <person name="Ward D."/>
            <person name="Feldgarden M."/>
            <person name="Gevers D."/>
            <person name="Zitomersky N.L."/>
            <person name="Coyne M.J."/>
            <person name="Comstock L.E."/>
            <person name="Young S.K."/>
            <person name="Zeng Q."/>
            <person name="Gargeya S."/>
            <person name="Fitzgerald M."/>
            <person name="Haas B."/>
            <person name="Abouelleil A."/>
            <person name="Alvarado L."/>
            <person name="Arachchi H.M."/>
            <person name="Berlin A."/>
            <person name="Chapman S.B."/>
            <person name="Gearin G."/>
            <person name="Goldberg J."/>
            <person name="Griggs A."/>
            <person name="Gujja S."/>
            <person name="Hansen M."/>
            <person name="Heiman D."/>
            <person name="Howarth C."/>
            <person name="Larimer J."/>
            <person name="Lui A."/>
            <person name="MacDonald P.J.P."/>
            <person name="McCowen C."/>
            <person name="Montmayeur A."/>
            <person name="Murphy C."/>
            <person name="Neiman D."/>
            <person name="Pearson M."/>
            <person name="Priest M."/>
            <person name="Roberts A."/>
            <person name="Saif S."/>
            <person name="Shea T."/>
            <person name="Sisk P."/>
            <person name="Stolte C."/>
            <person name="Sykes S."/>
            <person name="Wortman J."/>
            <person name="Nusbaum C."/>
            <person name="Birren B."/>
        </authorList>
    </citation>
    <scope>NUCLEOTIDE SEQUENCE [LARGE SCALE GENOMIC DNA]</scope>
    <source>
        <strain evidence="2 3">CL03T12C04</strain>
    </source>
</reference>
<evidence type="ECO:0000259" key="1">
    <source>
        <dbReference type="Pfam" id="PF09992"/>
    </source>
</evidence>
<feature type="domain" description="Phosphodiester glycosidase" evidence="1">
    <location>
        <begin position="133"/>
        <end position="300"/>
    </location>
</feature>